<dbReference type="EMBL" id="JBDIME010000011">
    <property type="protein sequence ID" value="MEN2790662.1"/>
    <property type="molecule type" value="Genomic_DNA"/>
</dbReference>
<protein>
    <submittedName>
        <fullName evidence="1">DUF5990 family protein</fullName>
    </submittedName>
</protein>
<name>A0ABU9Y4E8_9SPHN</name>
<sequence length="142" mass="15666">MTDPGTVRLRLLRDDPQPPSPDGSAFRFGLQDRNGQLHDGIRRADGMIVFDLDLRVAEGTDPARPVFSGPFASGGRDDRFIYLSWQRVDGRSYINRIKVRLADLDWSLIHAARAGGGVIEADMSGRAAGGGRRPVEWRVVHA</sequence>
<dbReference type="RefSeq" id="WP_343889984.1">
    <property type="nucleotide sequence ID" value="NZ_BAAAEH010000028.1"/>
</dbReference>
<dbReference type="InterPro" id="IPR046032">
    <property type="entry name" value="DUF5990"/>
</dbReference>
<evidence type="ECO:0000313" key="1">
    <source>
        <dbReference type="EMBL" id="MEN2790662.1"/>
    </source>
</evidence>
<reference evidence="1 2" key="1">
    <citation type="submission" date="2024-05" db="EMBL/GenBank/DDBJ databases">
        <authorList>
            <person name="Liu Q."/>
            <person name="Xin Y.-H."/>
        </authorList>
    </citation>
    <scope>NUCLEOTIDE SEQUENCE [LARGE SCALE GENOMIC DNA]</scope>
    <source>
        <strain evidence="1 2">CGMCC 1.10181</strain>
    </source>
</reference>
<gene>
    <name evidence="1" type="ORF">ABC974_13565</name>
</gene>
<dbReference type="Proteomes" id="UP001419910">
    <property type="component" value="Unassembled WGS sequence"/>
</dbReference>
<organism evidence="1 2">
    <name type="scientific">Sphingomonas oligophenolica</name>
    <dbReference type="NCBI Taxonomy" id="301154"/>
    <lineage>
        <taxon>Bacteria</taxon>
        <taxon>Pseudomonadati</taxon>
        <taxon>Pseudomonadota</taxon>
        <taxon>Alphaproteobacteria</taxon>
        <taxon>Sphingomonadales</taxon>
        <taxon>Sphingomonadaceae</taxon>
        <taxon>Sphingomonas</taxon>
    </lineage>
</organism>
<dbReference type="Pfam" id="PF19452">
    <property type="entry name" value="DUF5990"/>
    <property type="match status" value="1"/>
</dbReference>
<proteinExistence type="predicted"/>
<keyword evidence="2" id="KW-1185">Reference proteome</keyword>
<evidence type="ECO:0000313" key="2">
    <source>
        <dbReference type="Proteomes" id="UP001419910"/>
    </source>
</evidence>
<comment type="caution">
    <text evidence="1">The sequence shown here is derived from an EMBL/GenBank/DDBJ whole genome shotgun (WGS) entry which is preliminary data.</text>
</comment>
<accession>A0ABU9Y4E8</accession>